<dbReference type="CDD" id="cd07341">
    <property type="entry name" value="M56_BlaR1_MecR1_like"/>
    <property type="match status" value="1"/>
</dbReference>
<evidence type="ECO:0000259" key="2">
    <source>
        <dbReference type="Pfam" id="PF05569"/>
    </source>
</evidence>
<keyword evidence="4" id="KW-1185">Reference proteome</keyword>
<sequence length="497" mass="54719">MSPMAIWIQSLSWALIYALGQGLVVFATLWMVLKVMPTLAANIKYHLSLSALTILLGWFASTWWQQYHSLAILREQLIVSGGFGAGTIQQQLTAIQNVDHYSNSSAMLLSVKRMLPWLSVFYFTGLALMLVRLSAGVVQIFSLRNNGLIKPDALYNDILSSLKSRIHFDGAVQLFVSAKAQVPMVVGFFKPMILMPAAAMAQLTTDQLETILLHELAHIKRYDYLVNILQTVVETILFFNPFVWMISAIIRREREHCCDDLVLDHTRESLSYATALAALAIHPGSATALAVAATGEPNHLYNRIKRIVEMKKNPFSYSRMVAAILIIVSITCSIVWISPSIAGPKKPKANKVVAKSATPEKPLKAVVPVAPVAPIAPVKAVPAVVPASTPADAPDADESETAVLVRRLTNAGLVNEVKGFVLEKIQDKLYIDEKLIADNIAVKYLNGIKQETIKVQVHSFTERQRMHPDANLLQLILPMTFNAGCVDNSSSKKKKGC</sequence>
<evidence type="ECO:0000313" key="4">
    <source>
        <dbReference type="Proteomes" id="UP000239872"/>
    </source>
</evidence>
<feature type="domain" description="Peptidase M56" evidence="2">
    <location>
        <begin position="95"/>
        <end position="306"/>
    </location>
</feature>
<comment type="caution">
    <text evidence="3">The sequence shown here is derived from an EMBL/GenBank/DDBJ whole genome shotgun (WGS) entry which is preliminary data.</text>
</comment>
<feature type="transmembrane region" description="Helical" evidence="1">
    <location>
        <begin position="316"/>
        <end position="337"/>
    </location>
</feature>
<feature type="transmembrane region" description="Helical" evidence="1">
    <location>
        <begin position="224"/>
        <end position="250"/>
    </location>
</feature>
<organism evidence="3 4">
    <name type="scientific">Flavipsychrobacter stenotrophus</name>
    <dbReference type="NCBI Taxonomy" id="2077091"/>
    <lineage>
        <taxon>Bacteria</taxon>
        <taxon>Pseudomonadati</taxon>
        <taxon>Bacteroidota</taxon>
        <taxon>Chitinophagia</taxon>
        <taxon>Chitinophagales</taxon>
        <taxon>Chitinophagaceae</taxon>
        <taxon>Flavipsychrobacter</taxon>
    </lineage>
</organism>
<keyword evidence="1" id="KW-1133">Transmembrane helix</keyword>
<reference evidence="3 4" key="1">
    <citation type="submission" date="2018-01" db="EMBL/GenBank/DDBJ databases">
        <title>A novel member of the phylum Bacteroidetes isolated from glacier ice.</title>
        <authorList>
            <person name="Liu Q."/>
            <person name="Xin Y.-H."/>
        </authorList>
    </citation>
    <scope>NUCLEOTIDE SEQUENCE [LARGE SCALE GENOMIC DNA]</scope>
    <source>
        <strain evidence="3 4">RB1R16</strain>
    </source>
</reference>
<feature type="transmembrane region" description="Helical" evidence="1">
    <location>
        <begin position="117"/>
        <end position="141"/>
    </location>
</feature>
<keyword evidence="1" id="KW-0472">Membrane</keyword>
<feature type="transmembrane region" description="Helical" evidence="1">
    <location>
        <begin position="6"/>
        <end position="33"/>
    </location>
</feature>
<dbReference type="Proteomes" id="UP000239872">
    <property type="component" value="Unassembled WGS sequence"/>
</dbReference>
<dbReference type="EMBL" id="PPSL01000003">
    <property type="protein sequence ID" value="PQJ10801.1"/>
    <property type="molecule type" value="Genomic_DNA"/>
</dbReference>
<evidence type="ECO:0000256" key="1">
    <source>
        <dbReference type="SAM" id="Phobius"/>
    </source>
</evidence>
<feature type="transmembrane region" description="Helical" evidence="1">
    <location>
        <begin position="270"/>
        <end position="295"/>
    </location>
</feature>
<proteinExistence type="predicted"/>
<protein>
    <recommendedName>
        <fullName evidence="2">Peptidase M56 domain-containing protein</fullName>
    </recommendedName>
</protein>
<dbReference type="Pfam" id="PF05569">
    <property type="entry name" value="Peptidase_M56"/>
    <property type="match status" value="1"/>
</dbReference>
<gene>
    <name evidence="3" type="ORF">CJD36_012590</name>
</gene>
<dbReference type="InterPro" id="IPR052173">
    <property type="entry name" value="Beta-lactam_resp_regulator"/>
</dbReference>
<dbReference type="PANTHER" id="PTHR34978">
    <property type="entry name" value="POSSIBLE SENSOR-TRANSDUCER PROTEIN BLAR"/>
    <property type="match status" value="1"/>
</dbReference>
<dbReference type="AlphaFoldDB" id="A0A2S7SW14"/>
<name>A0A2S7SW14_9BACT</name>
<feature type="transmembrane region" description="Helical" evidence="1">
    <location>
        <begin position="45"/>
        <end position="64"/>
    </location>
</feature>
<dbReference type="PANTHER" id="PTHR34978:SF3">
    <property type="entry name" value="SLR0241 PROTEIN"/>
    <property type="match status" value="1"/>
</dbReference>
<accession>A0A2S7SW14</accession>
<keyword evidence="1" id="KW-0812">Transmembrane</keyword>
<dbReference type="InterPro" id="IPR008756">
    <property type="entry name" value="Peptidase_M56"/>
</dbReference>
<evidence type="ECO:0000313" key="3">
    <source>
        <dbReference type="EMBL" id="PQJ10801.1"/>
    </source>
</evidence>
<dbReference type="Gene3D" id="3.30.2010.10">
    <property type="entry name" value="Metalloproteases ('zincins'), catalytic domain"/>
    <property type="match status" value="1"/>
</dbReference>